<evidence type="ECO:0000313" key="2">
    <source>
        <dbReference type="Proteomes" id="UP000283387"/>
    </source>
</evidence>
<name>A0A419W9Z4_9BACT</name>
<dbReference type="OrthoDB" id="9828294at2"/>
<reference evidence="1 2" key="1">
    <citation type="submission" date="2018-09" db="EMBL/GenBank/DDBJ databases">
        <title>Genomic Encyclopedia of Archaeal and Bacterial Type Strains, Phase II (KMG-II): from individual species to whole genera.</title>
        <authorList>
            <person name="Goeker M."/>
        </authorList>
    </citation>
    <scope>NUCLEOTIDE SEQUENCE [LARGE SCALE GENOMIC DNA]</scope>
    <source>
        <strain evidence="1 2">DSM 27148</strain>
    </source>
</reference>
<dbReference type="RefSeq" id="WP_147377224.1">
    <property type="nucleotide sequence ID" value="NZ_RAPN01000001.1"/>
</dbReference>
<gene>
    <name evidence="1" type="ORF">BC643_2672</name>
</gene>
<dbReference type="Proteomes" id="UP000283387">
    <property type="component" value="Unassembled WGS sequence"/>
</dbReference>
<accession>A0A419W9Z4</accession>
<organism evidence="1 2">
    <name type="scientific">Mangrovibacterium diazotrophicum</name>
    <dbReference type="NCBI Taxonomy" id="1261403"/>
    <lineage>
        <taxon>Bacteria</taxon>
        <taxon>Pseudomonadati</taxon>
        <taxon>Bacteroidota</taxon>
        <taxon>Bacteroidia</taxon>
        <taxon>Marinilabiliales</taxon>
        <taxon>Prolixibacteraceae</taxon>
        <taxon>Mangrovibacterium</taxon>
    </lineage>
</organism>
<sequence length="162" mass="19227">MSFSADLYNQEFIDKYFKGWIGVSVDVPDDPDMEPLVFYLEIESKCNASGTLVFLHRWQTFSGDKKLRLNLIEEPDGHLSCYFFTPGYPYFKLGRFKNHVNWDKIRRFVELQKKYSAYQVVTRYADQNYDVQEAESQNIIVFLDNLGFRQREKVKSGELEFE</sequence>
<evidence type="ECO:0000313" key="1">
    <source>
        <dbReference type="EMBL" id="RKD92301.1"/>
    </source>
</evidence>
<dbReference type="EMBL" id="RAPN01000001">
    <property type="protein sequence ID" value="RKD92301.1"/>
    <property type="molecule type" value="Genomic_DNA"/>
</dbReference>
<protein>
    <submittedName>
        <fullName evidence="1">Uncharacterized protein</fullName>
    </submittedName>
</protein>
<keyword evidence="2" id="KW-1185">Reference proteome</keyword>
<proteinExistence type="predicted"/>
<comment type="caution">
    <text evidence="1">The sequence shown here is derived from an EMBL/GenBank/DDBJ whole genome shotgun (WGS) entry which is preliminary data.</text>
</comment>
<dbReference type="AlphaFoldDB" id="A0A419W9Z4"/>